<dbReference type="PROSITE" id="PS50011">
    <property type="entry name" value="PROTEIN_KINASE_DOM"/>
    <property type="match status" value="1"/>
</dbReference>
<dbReference type="InterPro" id="IPR032675">
    <property type="entry name" value="LRR_dom_sf"/>
</dbReference>
<dbReference type="GO" id="GO:0004672">
    <property type="term" value="F:protein kinase activity"/>
    <property type="evidence" value="ECO:0007669"/>
    <property type="project" value="InterPro"/>
</dbReference>
<evidence type="ECO:0000256" key="8">
    <source>
        <dbReference type="ARBA" id="ARBA00022777"/>
    </source>
</evidence>
<dbReference type="PANTHER" id="PTHR48056">
    <property type="entry name" value="LRR RECEPTOR-LIKE SERINE/THREONINE-PROTEIN KINASE-RELATED"/>
    <property type="match status" value="1"/>
</dbReference>
<dbReference type="FunFam" id="3.80.10.10:FF:000905">
    <property type="entry name" value="Receptor-like protein kinase 7"/>
    <property type="match status" value="1"/>
</dbReference>
<dbReference type="Pfam" id="PF00560">
    <property type="entry name" value="LRR_1"/>
    <property type="match status" value="3"/>
</dbReference>
<dbReference type="SUPFAM" id="SSF56112">
    <property type="entry name" value="Protein kinase-like (PK-like)"/>
    <property type="match status" value="1"/>
</dbReference>
<dbReference type="InterPro" id="IPR017441">
    <property type="entry name" value="Protein_kinase_ATP_BS"/>
</dbReference>
<keyword evidence="16" id="KW-0732">Signal</keyword>
<protein>
    <submittedName>
        <fullName evidence="18">Receptor-like protein kinase HAIKU2</fullName>
    </submittedName>
</protein>
<dbReference type="Gene3D" id="3.30.200.20">
    <property type="entry name" value="Phosphorylase Kinase, domain 1"/>
    <property type="match status" value="1"/>
</dbReference>
<feature type="transmembrane region" description="Helical" evidence="15">
    <location>
        <begin position="616"/>
        <end position="637"/>
    </location>
</feature>
<dbReference type="InterPro" id="IPR008271">
    <property type="entry name" value="Ser/Thr_kinase_AS"/>
</dbReference>
<dbReference type="Pfam" id="PF13855">
    <property type="entry name" value="LRR_8"/>
    <property type="match status" value="2"/>
</dbReference>
<comment type="similarity">
    <text evidence="2">Belongs to the protein kinase superfamily. Ser/Thr protein kinase family.</text>
</comment>
<evidence type="ECO:0000256" key="5">
    <source>
        <dbReference type="ARBA" id="ARBA00022692"/>
    </source>
</evidence>
<dbReference type="GO" id="GO:0005886">
    <property type="term" value="C:plasma membrane"/>
    <property type="evidence" value="ECO:0007669"/>
    <property type="project" value="UniProtKB-SubCell"/>
</dbReference>
<dbReference type="InterPro" id="IPR003591">
    <property type="entry name" value="Leu-rich_rpt_typical-subtyp"/>
</dbReference>
<dbReference type="CDD" id="cd14066">
    <property type="entry name" value="STKc_IRAK"/>
    <property type="match status" value="1"/>
</dbReference>
<dbReference type="PROSITE" id="PS00107">
    <property type="entry name" value="PROTEIN_KINASE_ATP"/>
    <property type="match status" value="1"/>
</dbReference>
<keyword evidence="8 18" id="KW-0418">Kinase</keyword>
<gene>
    <name evidence="18" type="primary">IKU2_3</name>
    <name evidence="18" type="ORF">g.81564</name>
</gene>
<keyword evidence="11 15" id="KW-0472">Membrane</keyword>
<feature type="domain" description="Protein kinase" evidence="17">
    <location>
        <begin position="677"/>
        <end position="980"/>
    </location>
</feature>
<evidence type="ECO:0000256" key="1">
    <source>
        <dbReference type="ARBA" id="ARBA00004162"/>
    </source>
</evidence>
<dbReference type="InterPro" id="IPR011009">
    <property type="entry name" value="Kinase-like_dom_sf"/>
</dbReference>
<dbReference type="GO" id="GO:0033612">
    <property type="term" value="F:receptor serine/threonine kinase binding"/>
    <property type="evidence" value="ECO:0007669"/>
    <property type="project" value="TreeGrafter"/>
</dbReference>
<evidence type="ECO:0000256" key="16">
    <source>
        <dbReference type="SAM" id="SignalP"/>
    </source>
</evidence>
<dbReference type="PROSITE" id="PS00108">
    <property type="entry name" value="PROTEIN_KINASE_ST"/>
    <property type="match status" value="1"/>
</dbReference>
<evidence type="ECO:0000256" key="2">
    <source>
        <dbReference type="ARBA" id="ARBA00008684"/>
    </source>
</evidence>
<feature type="signal peptide" evidence="16">
    <location>
        <begin position="1"/>
        <end position="26"/>
    </location>
</feature>
<feature type="binding site" evidence="14">
    <location>
        <position position="705"/>
    </location>
    <ligand>
        <name>ATP</name>
        <dbReference type="ChEBI" id="CHEBI:30616"/>
    </ligand>
</feature>
<evidence type="ECO:0000256" key="12">
    <source>
        <dbReference type="ARBA" id="ARBA00023170"/>
    </source>
</evidence>
<dbReference type="FunFam" id="3.80.10.10:FF:000095">
    <property type="entry name" value="LRR receptor-like serine/threonine-protein kinase GSO1"/>
    <property type="match status" value="1"/>
</dbReference>
<evidence type="ECO:0000256" key="6">
    <source>
        <dbReference type="ARBA" id="ARBA00022737"/>
    </source>
</evidence>
<keyword evidence="6" id="KW-0677">Repeat</keyword>
<keyword evidence="3" id="KW-0433">Leucine-rich repeat</keyword>
<evidence type="ECO:0000256" key="11">
    <source>
        <dbReference type="ARBA" id="ARBA00023136"/>
    </source>
</evidence>
<dbReference type="GO" id="GO:0005524">
    <property type="term" value="F:ATP binding"/>
    <property type="evidence" value="ECO:0007669"/>
    <property type="project" value="UniProtKB-UniRule"/>
</dbReference>
<evidence type="ECO:0000256" key="9">
    <source>
        <dbReference type="ARBA" id="ARBA00022840"/>
    </source>
</evidence>
<evidence type="ECO:0000256" key="4">
    <source>
        <dbReference type="ARBA" id="ARBA00022679"/>
    </source>
</evidence>
<dbReference type="PRINTS" id="PR00019">
    <property type="entry name" value="LEURICHRPT"/>
</dbReference>
<keyword evidence="4" id="KW-0808">Transferase</keyword>
<comment type="subcellular location">
    <subcellularLocation>
        <location evidence="1">Cell membrane</location>
        <topology evidence="1">Single-pass membrane protein</topology>
    </subcellularLocation>
</comment>
<dbReference type="SUPFAM" id="SSF52058">
    <property type="entry name" value="L domain-like"/>
    <property type="match status" value="2"/>
</dbReference>
<dbReference type="PANTHER" id="PTHR48056:SF41">
    <property type="entry name" value="RECEPTOR-LIKE PROTEIN KINASE HAIKU2"/>
    <property type="match status" value="1"/>
</dbReference>
<sequence length="1013" mass="109071">MFPSSPLLSHSVFFLLLCSCCGGSGAAQEPKTDELRVLLDLKAALGITDSTPGFASWRAGNPPCAFSGVGCDNGSVSAIDLWNTSVSGTLPFASICRLPSLSKLWMGANRLYGNVTADISRCANLEFLDLAGNSLSGAVPDLSPLQKLQVLNLSDNGFTGRFPWASLTRMPDLVSLSLGDNPFDTTLSFPDELMGLPKLQLLYLSNCSVHGRIPPAIGNLTELVNLELADNLLYGEIPPEITNLTNLWQLELYDNKLTGTLPVGLGKLRNLTFFDASGNMLEGNLSEIRHLDRLVSLQLFQNNFTGEVPPELGEFRELVNLSLYTNRLSGVLPPALGSWAEFDFIDVSTNSFTGAIPPDMCKKGTMTRLLMLENQFTGEIPATYATCTSLLRLRVNDNSLSGEVPAGIWSLPNLENIDLSFNQLSGAIDPSVGNAKALSQVSISNNRFSGELPREISGASSLVSIDAGYNQLSGNIPDTIRELKKLDTLFLQGNRLAGEIPEALGSCSSLTQVDLSGNALSGAIPPSLGKLSNLNSLNLSTNRLSGKIPETLCSLKLSSLDLSANQLTGVVPAELAIRAFRDSFAGNPGLCGYRAGFLRSCSGFPGRRASSDRLRTLLPCLFAGVAVAFAVVGYVLFGKKKRAGGEEGGRVVSKVDEWDMRSFRAVTFHEQEVIRAVRQENLIGRGGSGNVYRADLAGGKTVAVKHIWNCPDGGGNMGAGAAMLGRRRPGAGGRSREFEAEVTTLSAVRHVNVVKLLCSITSEDSSLLVYEYLPNGSLWDRLHTREGDKLGGIDWPARYEVALGAARGLEYLHHGCDRPVLHRDVKSSNILLDDSLRPRLADFGLAKVLQAAASSSYSSTHVFAGTHGYIAPEYAYTMRVSEKSDVYSFGVVLLELVTGRRPIEPDYGDNRDIVYWVYTKMTSSDGVMQLVDAAITHGEAKQEAVKVLRVAVLCTMRLPSLRPSMRAVVQLLEEVGRERLAAAAAAIDGKDLKVVDGGECERNKQDKLRAATP</sequence>
<evidence type="ECO:0000256" key="13">
    <source>
        <dbReference type="ARBA" id="ARBA00023180"/>
    </source>
</evidence>
<keyword evidence="9 14" id="KW-0067">ATP-binding</keyword>
<organism evidence="18">
    <name type="scientific">Anthurium amnicola</name>
    <dbReference type="NCBI Taxonomy" id="1678845"/>
    <lineage>
        <taxon>Eukaryota</taxon>
        <taxon>Viridiplantae</taxon>
        <taxon>Streptophyta</taxon>
        <taxon>Embryophyta</taxon>
        <taxon>Tracheophyta</taxon>
        <taxon>Spermatophyta</taxon>
        <taxon>Magnoliopsida</taxon>
        <taxon>Liliopsida</taxon>
        <taxon>Araceae</taxon>
        <taxon>Pothoideae</taxon>
        <taxon>Potheae</taxon>
        <taxon>Anthurium</taxon>
    </lineage>
</organism>
<name>A0A1D1XM26_9ARAE</name>
<evidence type="ECO:0000313" key="18">
    <source>
        <dbReference type="EMBL" id="JAT43437.1"/>
    </source>
</evidence>
<evidence type="ECO:0000256" key="10">
    <source>
        <dbReference type="ARBA" id="ARBA00022989"/>
    </source>
</evidence>
<evidence type="ECO:0000259" key="17">
    <source>
        <dbReference type="PROSITE" id="PS50011"/>
    </source>
</evidence>
<keyword evidence="5 15" id="KW-0812">Transmembrane</keyword>
<dbReference type="Gene3D" id="1.10.510.10">
    <property type="entry name" value="Transferase(Phosphotransferase) domain 1"/>
    <property type="match status" value="1"/>
</dbReference>
<dbReference type="InterPro" id="IPR000719">
    <property type="entry name" value="Prot_kinase_dom"/>
</dbReference>
<dbReference type="AlphaFoldDB" id="A0A1D1XM26"/>
<keyword evidence="7 14" id="KW-0547">Nucleotide-binding</keyword>
<feature type="chain" id="PRO_5008899568" evidence="16">
    <location>
        <begin position="27"/>
        <end position="1013"/>
    </location>
</feature>
<evidence type="ECO:0000256" key="3">
    <source>
        <dbReference type="ARBA" id="ARBA00022614"/>
    </source>
</evidence>
<dbReference type="InterPro" id="IPR001611">
    <property type="entry name" value="Leu-rich_rpt"/>
</dbReference>
<dbReference type="Gene3D" id="3.80.10.10">
    <property type="entry name" value="Ribonuclease Inhibitor"/>
    <property type="match status" value="3"/>
</dbReference>
<dbReference type="Pfam" id="PF00069">
    <property type="entry name" value="Pkinase"/>
    <property type="match status" value="1"/>
</dbReference>
<dbReference type="FunFam" id="1.10.510.10:FF:000365">
    <property type="entry name" value="Leucine-rich repeat receptor-like serine/threonine-protein kinase At1g17230"/>
    <property type="match status" value="1"/>
</dbReference>
<keyword evidence="12 18" id="KW-0675">Receptor</keyword>
<dbReference type="InterPro" id="IPR050647">
    <property type="entry name" value="Plant_LRR-RLKs"/>
</dbReference>
<dbReference type="SMART" id="SM00220">
    <property type="entry name" value="S_TKc"/>
    <property type="match status" value="1"/>
</dbReference>
<evidence type="ECO:0000256" key="7">
    <source>
        <dbReference type="ARBA" id="ARBA00022741"/>
    </source>
</evidence>
<keyword evidence="13" id="KW-0325">Glycoprotein</keyword>
<dbReference type="InterPro" id="IPR013210">
    <property type="entry name" value="LRR_N_plant-typ"/>
</dbReference>
<dbReference type="EMBL" id="GDJX01024499">
    <property type="protein sequence ID" value="JAT43437.1"/>
    <property type="molecule type" value="Transcribed_RNA"/>
</dbReference>
<reference evidence="18" key="1">
    <citation type="submission" date="2015-07" db="EMBL/GenBank/DDBJ databases">
        <title>Transcriptome Assembly of Anthurium amnicola.</title>
        <authorList>
            <person name="Suzuki J."/>
        </authorList>
    </citation>
    <scope>NUCLEOTIDE SEQUENCE</scope>
</reference>
<dbReference type="PROSITE" id="PS51450">
    <property type="entry name" value="LRR"/>
    <property type="match status" value="1"/>
</dbReference>
<evidence type="ECO:0000256" key="15">
    <source>
        <dbReference type="SAM" id="Phobius"/>
    </source>
</evidence>
<evidence type="ECO:0000256" key="14">
    <source>
        <dbReference type="PROSITE-ProRule" id="PRU10141"/>
    </source>
</evidence>
<keyword evidence="10 15" id="KW-1133">Transmembrane helix</keyword>
<dbReference type="SMART" id="SM00369">
    <property type="entry name" value="LRR_TYP"/>
    <property type="match status" value="6"/>
</dbReference>
<proteinExistence type="inferred from homology"/>
<dbReference type="Pfam" id="PF08263">
    <property type="entry name" value="LRRNT_2"/>
    <property type="match status" value="1"/>
</dbReference>
<accession>A0A1D1XM26</accession>